<feature type="compositionally biased region" description="Basic and acidic residues" evidence="14">
    <location>
        <begin position="174"/>
        <end position="195"/>
    </location>
</feature>
<dbReference type="PANTHER" id="PTHR24346">
    <property type="entry name" value="MAP/MICROTUBULE AFFINITY-REGULATING KINASE"/>
    <property type="match status" value="1"/>
</dbReference>
<evidence type="ECO:0000259" key="15">
    <source>
        <dbReference type="PROSITE" id="PS50011"/>
    </source>
</evidence>
<keyword evidence="6" id="KW-0547">Nucleotide-binding</keyword>
<dbReference type="GeneID" id="108496241"/>
<dbReference type="GO" id="GO:0005737">
    <property type="term" value="C:cytoplasm"/>
    <property type="evidence" value="ECO:0007669"/>
    <property type="project" value="TreeGrafter"/>
</dbReference>
<keyword evidence="3" id="KW-0723">Serine/threonine-protein kinase</keyword>
<dbReference type="Pfam" id="PF00069">
    <property type="entry name" value="Pkinase"/>
    <property type="match status" value="1"/>
</dbReference>
<feature type="region of interest" description="Disordered" evidence="14">
    <location>
        <begin position="349"/>
        <end position="372"/>
    </location>
</feature>
<dbReference type="InterPro" id="IPR011009">
    <property type="entry name" value="Kinase-like_dom_sf"/>
</dbReference>
<dbReference type="GO" id="GO:0035556">
    <property type="term" value="P:intracellular signal transduction"/>
    <property type="evidence" value="ECO:0007669"/>
    <property type="project" value="TreeGrafter"/>
</dbReference>
<evidence type="ECO:0000256" key="7">
    <source>
        <dbReference type="ARBA" id="ARBA00022777"/>
    </source>
</evidence>
<dbReference type="CDD" id="cd14340">
    <property type="entry name" value="UBA_BRSK"/>
    <property type="match status" value="1"/>
</dbReference>
<dbReference type="GO" id="GO:0005524">
    <property type="term" value="F:ATP binding"/>
    <property type="evidence" value="ECO:0007669"/>
    <property type="project" value="UniProtKB-KW"/>
</dbReference>
<keyword evidence="8" id="KW-0067">ATP-binding</keyword>
<evidence type="ECO:0000256" key="1">
    <source>
        <dbReference type="ARBA" id="ARBA00001946"/>
    </source>
</evidence>
<feature type="domain" description="Protein kinase" evidence="15">
    <location>
        <begin position="1"/>
        <end position="99"/>
    </location>
</feature>
<dbReference type="OrthoDB" id="193931at2759"/>
<gene>
    <name evidence="17" type="primary">BRSK2</name>
</gene>
<evidence type="ECO:0000256" key="5">
    <source>
        <dbReference type="ARBA" id="ARBA00022723"/>
    </source>
</evidence>
<dbReference type="Gene3D" id="1.10.510.10">
    <property type="entry name" value="Transferase(Phosphotransferase) domain 1"/>
    <property type="match status" value="1"/>
</dbReference>
<dbReference type="Pfam" id="PF21122">
    <property type="entry name" value="KA1_BRSK"/>
    <property type="match status" value="1"/>
</dbReference>
<keyword evidence="16" id="KW-1185">Reference proteome</keyword>
<dbReference type="AlphaFoldDB" id="A0A6J0H3S9"/>
<keyword evidence="7 17" id="KW-0418">Kinase</keyword>
<feature type="region of interest" description="Disordered" evidence="14">
    <location>
        <begin position="174"/>
        <end position="224"/>
    </location>
</feature>
<dbReference type="InterPro" id="IPR000719">
    <property type="entry name" value="Prot_kinase_dom"/>
</dbReference>
<dbReference type="PROSITE" id="PS50011">
    <property type="entry name" value="PROTEIN_KINASE_DOM"/>
    <property type="match status" value="1"/>
</dbReference>
<dbReference type="GO" id="GO:0046872">
    <property type="term" value="F:metal ion binding"/>
    <property type="evidence" value="ECO:0007669"/>
    <property type="project" value="UniProtKB-KW"/>
</dbReference>
<dbReference type="GO" id="GO:0050321">
    <property type="term" value="F:tau-protein kinase activity"/>
    <property type="evidence" value="ECO:0007669"/>
    <property type="project" value="UniProtKB-EC"/>
</dbReference>
<accession>A0A6J0H3S9</accession>
<dbReference type="CTD" id="9024"/>
<dbReference type="RefSeq" id="XP_017668329.1">
    <property type="nucleotide sequence ID" value="XM_017812840.1"/>
</dbReference>
<comment type="cofactor">
    <cofactor evidence="1">
        <name>Mg(2+)</name>
        <dbReference type="ChEBI" id="CHEBI:18420"/>
    </cofactor>
</comment>
<dbReference type="SUPFAM" id="SSF56112">
    <property type="entry name" value="Protein kinase-like (PK-like)"/>
    <property type="match status" value="1"/>
</dbReference>
<dbReference type="InterPro" id="IPR048622">
    <property type="entry name" value="BRSK1_2-like_UBA"/>
</dbReference>
<dbReference type="PANTHER" id="PTHR24346:SF108">
    <property type="entry name" value="BR SERINE_THREONINE KINASE 1"/>
    <property type="match status" value="1"/>
</dbReference>
<feature type="compositionally biased region" description="Pro residues" evidence="14">
    <location>
        <begin position="290"/>
        <end position="304"/>
    </location>
</feature>
<reference evidence="17" key="1">
    <citation type="submission" date="2025-08" db="UniProtKB">
        <authorList>
            <consortium name="RefSeq"/>
        </authorList>
    </citation>
    <scope>IDENTIFICATION</scope>
</reference>
<keyword evidence="5" id="KW-0479">Metal-binding</keyword>
<evidence type="ECO:0000256" key="8">
    <source>
        <dbReference type="ARBA" id="ARBA00022840"/>
    </source>
</evidence>
<sequence length="693" mass="77238">MQPYLRSPHYACPEVIRGEKYDGRKADVWSCGVILFALLVGALPFDDDNLRQLLEKVKRGVFHMPHFIPPDCQNLLRGMIEVDASKRLTLEHIQKHIWYIGGKNEPEPEQPIPRKVQIRSLPSLEDIDPDVLDSMHSLGCFRDRNKLLQDLLSEEENQEKMIYFLLLDRKERYPSHEDEDLPPRNEIDPPRKRVDSPMLNRHGKRRPERKSMEVLSVTDGGSPVPARRAIEMAQHGQSKTMFSKSLDISEANPKFNKEERMASADPLGSRSISGASSGLSTSPLSSPRVTPHPSPRGSPLPTPKGTPVHTPKESPAGTPNPTPPSSPSIGGMPWRTRLNSIKNSFLGSPRFHRRKLQVPTPEEMSNLTPESSPELAKKSWFGNFINLEKEEQIFVVIKDKPLSSIKADIVHAFLSIPSLSHSVISQTSFRAEYKSTGGPAVFQKPVKFQVDITYTEGGEAQKENGIYSVTFTLLSGPSRRFKRVVETIQAQLLSTHDQPSVQQLSDTTNCMELMTGRLSKCGSPLSNFFDVIKQLFSDEKNGQELSRKVNMSATASPSVLCGHLLTEGNRCRLSKDQSCLRFPASPLPSGSGLLPHFSPNTSPVHACFFFPPLFFFFGAPRERPAQLWDCRVWAQRRLQIAGVKSLPLATSVRAGERSPEREGVGKETGVAGAQCSMNPERVLIRNQPGATQN</sequence>
<evidence type="ECO:0000256" key="13">
    <source>
        <dbReference type="ARBA" id="ARBA00048878"/>
    </source>
</evidence>
<evidence type="ECO:0000313" key="17">
    <source>
        <dbReference type="RefSeq" id="XP_017668329.1"/>
    </source>
</evidence>
<comment type="similarity">
    <text evidence="2">Belongs to the protein kinase superfamily. CAMK Ser/Thr protein kinase family. SNF1 subfamily.</text>
</comment>
<evidence type="ECO:0000256" key="6">
    <source>
        <dbReference type="ARBA" id="ARBA00022741"/>
    </source>
</evidence>
<comment type="catalytic activity">
    <reaction evidence="12">
        <text>L-seryl-[protein] + ATP = O-phospho-L-seryl-[protein] + ADP + H(+)</text>
        <dbReference type="Rhea" id="RHEA:17989"/>
        <dbReference type="Rhea" id="RHEA-COMP:9863"/>
        <dbReference type="Rhea" id="RHEA-COMP:11604"/>
        <dbReference type="ChEBI" id="CHEBI:15378"/>
        <dbReference type="ChEBI" id="CHEBI:29999"/>
        <dbReference type="ChEBI" id="CHEBI:30616"/>
        <dbReference type="ChEBI" id="CHEBI:83421"/>
        <dbReference type="ChEBI" id="CHEBI:456216"/>
        <dbReference type="EC" id="2.7.11.1"/>
    </reaction>
</comment>
<comment type="catalytic activity">
    <reaction evidence="13">
        <text>L-threonyl-[tau protein] + ATP = O-phospho-L-threonyl-[tau protein] + ADP + H(+)</text>
        <dbReference type="Rhea" id="RHEA:53904"/>
        <dbReference type="Rhea" id="RHEA-COMP:13703"/>
        <dbReference type="Rhea" id="RHEA-COMP:13704"/>
        <dbReference type="ChEBI" id="CHEBI:15378"/>
        <dbReference type="ChEBI" id="CHEBI:30013"/>
        <dbReference type="ChEBI" id="CHEBI:30616"/>
        <dbReference type="ChEBI" id="CHEBI:61977"/>
        <dbReference type="ChEBI" id="CHEBI:456216"/>
        <dbReference type="EC" id="2.7.11.26"/>
    </reaction>
</comment>
<evidence type="ECO:0000256" key="10">
    <source>
        <dbReference type="ARBA" id="ARBA00047899"/>
    </source>
</evidence>
<keyword evidence="4" id="KW-0808">Transferase</keyword>
<evidence type="ECO:0000256" key="2">
    <source>
        <dbReference type="ARBA" id="ARBA00006234"/>
    </source>
</evidence>
<evidence type="ECO:0000256" key="11">
    <source>
        <dbReference type="ARBA" id="ARBA00048291"/>
    </source>
</evidence>
<evidence type="ECO:0000313" key="16">
    <source>
        <dbReference type="Proteomes" id="UP000504624"/>
    </source>
</evidence>
<feature type="region of interest" description="Disordered" evidence="14">
    <location>
        <begin position="259"/>
        <end position="334"/>
    </location>
</feature>
<evidence type="ECO:0000256" key="14">
    <source>
        <dbReference type="SAM" id="MobiDB-lite"/>
    </source>
</evidence>
<organism evidence="16 17">
    <name type="scientific">Lepidothrix coronata</name>
    <name type="common">blue-crowned manakin</name>
    <dbReference type="NCBI Taxonomy" id="321398"/>
    <lineage>
        <taxon>Eukaryota</taxon>
        <taxon>Metazoa</taxon>
        <taxon>Chordata</taxon>
        <taxon>Craniata</taxon>
        <taxon>Vertebrata</taxon>
        <taxon>Euteleostomi</taxon>
        <taxon>Archelosauria</taxon>
        <taxon>Archosauria</taxon>
        <taxon>Dinosauria</taxon>
        <taxon>Saurischia</taxon>
        <taxon>Theropoda</taxon>
        <taxon>Coelurosauria</taxon>
        <taxon>Aves</taxon>
        <taxon>Neognathae</taxon>
        <taxon>Neoaves</taxon>
        <taxon>Telluraves</taxon>
        <taxon>Australaves</taxon>
        <taxon>Passeriformes</taxon>
        <taxon>Pipridae</taxon>
        <taxon>Lepidothrix</taxon>
    </lineage>
</organism>
<comment type="catalytic activity">
    <reaction evidence="11">
        <text>L-seryl-[tau protein] + ATP = O-phospho-L-seryl-[tau protein] + ADP + H(+)</text>
        <dbReference type="Rhea" id="RHEA:12801"/>
        <dbReference type="Rhea" id="RHEA-COMP:13701"/>
        <dbReference type="Rhea" id="RHEA-COMP:13702"/>
        <dbReference type="ChEBI" id="CHEBI:15378"/>
        <dbReference type="ChEBI" id="CHEBI:29999"/>
        <dbReference type="ChEBI" id="CHEBI:30616"/>
        <dbReference type="ChEBI" id="CHEBI:83421"/>
        <dbReference type="ChEBI" id="CHEBI:456216"/>
        <dbReference type="EC" id="2.7.11.26"/>
    </reaction>
</comment>
<dbReference type="Pfam" id="PF21115">
    <property type="entry name" value="UBA_BRSK"/>
    <property type="match status" value="1"/>
</dbReference>
<proteinExistence type="inferred from homology"/>
<name>A0A6J0H3S9_9PASS</name>
<evidence type="ECO:0000256" key="12">
    <source>
        <dbReference type="ARBA" id="ARBA00048679"/>
    </source>
</evidence>
<evidence type="ECO:0000256" key="9">
    <source>
        <dbReference type="ARBA" id="ARBA00022842"/>
    </source>
</evidence>
<comment type="catalytic activity">
    <reaction evidence="10">
        <text>L-threonyl-[protein] + ATP = O-phospho-L-threonyl-[protein] + ADP + H(+)</text>
        <dbReference type="Rhea" id="RHEA:46608"/>
        <dbReference type="Rhea" id="RHEA-COMP:11060"/>
        <dbReference type="Rhea" id="RHEA-COMP:11605"/>
        <dbReference type="ChEBI" id="CHEBI:15378"/>
        <dbReference type="ChEBI" id="CHEBI:30013"/>
        <dbReference type="ChEBI" id="CHEBI:30616"/>
        <dbReference type="ChEBI" id="CHEBI:61977"/>
        <dbReference type="ChEBI" id="CHEBI:456216"/>
        <dbReference type="EC" id="2.7.11.1"/>
    </reaction>
</comment>
<dbReference type="Proteomes" id="UP000504624">
    <property type="component" value="Unplaced"/>
</dbReference>
<protein>
    <submittedName>
        <fullName evidence="17">Serine/threonine-protein kinase BRSK2 isoform X10</fullName>
    </submittedName>
</protein>
<keyword evidence="9" id="KW-0460">Magnesium</keyword>
<evidence type="ECO:0000256" key="4">
    <source>
        <dbReference type="ARBA" id="ARBA00022679"/>
    </source>
</evidence>
<evidence type="ECO:0000256" key="3">
    <source>
        <dbReference type="ARBA" id="ARBA00022527"/>
    </source>
</evidence>
<feature type="compositionally biased region" description="Low complexity" evidence="14">
    <location>
        <begin position="266"/>
        <end position="287"/>
    </location>
</feature>